<dbReference type="GO" id="GO:0016887">
    <property type="term" value="F:ATP hydrolysis activity"/>
    <property type="evidence" value="ECO:0007669"/>
    <property type="project" value="InterPro"/>
</dbReference>
<evidence type="ECO:0000256" key="3">
    <source>
        <dbReference type="ARBA" id="ARBA00022490"/>
    </source>
</evidence>
<dbReference type="SUPFAM" id="SSF110942">
    <property type="entry name" value="HSP90 C-terminal domain"/>
    <property type="match status" value="1"/>
</dbReference>
<dbReference type="SUPFAM" id="SSF55874">
    <property type="entry name" value="ATPase domain of HSP90 chaperone/DNA topoisomerase II/histidine kinase"/>
    <property type="match status" value="1"/>
</dbReference>
<dbReference type="SUPFAM" id="SSF54211">
    <property type="entry name" value="Ribosomal protein S5 domain 2-like"/>
    <property type="match status" value="1"/>
</dbReference>
<evidence type="ECO:0000256" key="7">
    <source>
        <dbReference type="PIRSR" id="PIRSR002583-1"/>
    </source>
</evidence>
<proteinExistence type="inferred from homology"/>
<sequence length="592" mass="68982">MKVKEDATEFLETDQIKTLIKRYSEFINFPIFLKVTKEEEIEVPDDSAEAPKEESKKESDDEKKEDDVDVSDVDEEEEEKKEAKPKTKKVKQTTSEWELINDTKAIWVRSPSDVKDEEYDNFFKSLTKEFDGPLDKIHFTAEGEIQFRSILFIPKKAPSDLYDKLQAKQNNLRLYVRRVFISDEFDDLMPRYLSFIRGVVDSEDLPLNVSREMLQQSRVLKVIKKKLVSKALDMMKKLAEAEERAIETEEEDDKEEVEKAKAEAEGKKEEEKEEDSEEDSEEEDGEAAIKKYKEFFDAFGKTLKLGIIEDTKNRKKLAKLLRFESTHTKDGETVSLARYVKRMKEGQKHIYYIAGENKKDLENSPFLEKLKKRGYEVLYMTDPIDEYAVQHMDEYEDHKLMNATKEELKFGDKEEKKEKKRREKAKEELKGFTDWYKGILGDKIEKIVISNRLTTSPMAVVTGTYGYTANMERLMKAQALNDPGKYNFMASKKTLEINPYHPIISELAKKVKESSEDESAKEMAFLLYDSCLITAGFDIDDQTQFNTRMMKMLRKELEISDEAKVEDEPEDESADEKEESPADEQDGKKEEL</sequence>
<evidence type="ECO:0000256" key="6">
    <source>
        <dbReference type="ARBA" id="ARBA00023186"/>
    </source>
</evidence>
<evidence type="ECO:0000313" key="9">
    <source>
        <dbReference type="EMBL" id="CAD8647072.1"/>
    </source>
</evidence>
<feature type="compositionally biased region" description="Acidic residues" evidence="8">
    <location>
        <begin position="271"/>
        <end position="285"/>
    </location>
</feature>
<feature type="region of interest" description="Disordered" evidence="8">
    <location>
        <begin position="556"/>
        <end position="592"/>
    </location>
</feature>
<dbReference type="EMBL" id="HBEZ01044950">
    <property type="protein sequence ID" value="CAD8647072.1"/>
    <property type="molecule type" value="Transcribed_RNA"/>
</dbReference>
<comment type="similarity">
    <text evidence="2">Belongs to the heat shock protein 90 family.</text>
</comment>
<keyword evidence="5 7" id="KW-0067">ATP-binding</keyword>
<feature type="compositionally biased region" description="Acidic residues" evidence="8">
    <location>
        <begin position="67"/>
        <end position="79"/>
    </location>
</feature>
<dbReference type="AlphaFoldDB" id="A0A7S0MP16"/>
<dbReference type="PANTHER" id="PTHR11528">
    <property type="entry name" value="HEAT SHOCK PROTEIN 90 FAMILY MEMBER"/>
    <property type="match status" value="1"/>
</dbReference>
<comment type="subcellular location">
    <subcellularLocation>
        <location evidence="1">Cytoplasm</location>
    </subcellularLocation>
</comment>
<evidence type="ECO:0000256" key="1">
    <source>
        <dbReference type="ARBA" id="ARBA00004496"/>
    </source>
</evidence>
<dbReference type="GO" id="GO:0005737">
    <property type="term" value="C:cytoplasm"/>
    <property type="evidence" value="ECO:0007669"/>
    <property type="project" value="UniProtKB-SubCell"/>
</dbReference>
<gene>
    <name evidence="9" type="ORF">CCUR1050_LOCUS24757</name>
</gene>
<keyword evidence="4 7" id="KW-0547">Nucleotide-binding</keyword>
<feature type="binding site" evidence="7">
    <location>
        <position position="211"/>
    </location>
    <ligand>
        <name>ATP</name>
        <dbReference type="ChEBI" id="CHEBI:30616"/>
    </ligand>
</feature>
<protein>
    <recommendedName>
        <fullName evidence="10">Histidine kinase/HSP90-like ATPase domain-containing protein</fullName>
    </recommendedName>
</protein>
<dbReference type="Gene3D" id="1.20.120.790">
    <property type="entry name" value="Heat shock protein 90, C-terminal domain"/>
    <property type="match status" value="1"/>
</dbReference>
<keyword evidence="6" id="KW-0143">Chaperone</keyword>
<feature type="region of interest" description="Disordered" evidence="8">
    <location>
        <begin position="40"/>
        <end position="88"/>
    </location>
</feature>
<dbReference type="Gene3D" id="3.40.50.11260">
    <property type="match status" value="1"/>
</dbReference>
<evidence type="ECO:0000256" key="2">
    <source>
        <dbReference type="ARBA" id="ARBA00008239"/>
    </source>
</evidence>
<feature type="compositionally biased region" description="Basic and acidic residues" evidence="8">
    <location>
        <begin position="49"/>
        <end position="66"/>
    </location>
</feature>
<dbReference type="FunFam" id="3.30.230.80:FF:000001">
    <property type="entry name" value="Heat shock protein 90 alpha"/>
    <property type="match status" value="1"/>
</dbReference>
<reference evidence="9" key="1">
    <citation type="submission" date="2021-01" db="EMBL/GenBank/DDBJ databases">
        <authorList>
            <person name="Corre E."/>
            <person name="Pelletier E."/>
            <person name="Niang G."/>
            <person name="Scheremetjew M."/>
            <person name="Finn R."/>
            <person name="Kale V."/>
            <person name="Holt S."/>
            <person name="Cochrane G."/>
            <person name="Meng A."/>
            <person name="Brown T."/>
            <person name="Cohen L."/>
        </authorList>
    </citation>
    <scope>NUCLEOTIDE SEQUENCE</scope>
    <source>
        <strain evidence="9">CCAP979/52</strain>
    </source>
</reference>
<dbReference type="FunFam" id="3.40.50.11260:FF:000001">
    <property type="entry name" value="Heat shock protein 90 alpha"/>
    <property type="match status" value="1"/>
</dbReference>
<accession>A0A7S0MP16</accession>
<dbReference type="NCBIfam" id="NF003555">
    <property type="entry name" value="PRK05218.1"/>
    <property type="match status" value="1"/>
</dbReference>
<feature type="compositionally biased region" description="Acidic residues" evidence="8">
    <location>
        <begin position="564"/>
        <end position="584"/>
    </location>
</feature>
<dbReference type="GO" id="GO:0005524">
    <property type="term" value="F:ATP binding"/>
    <property type="evidence" value="ECO:0007669"/>
    <property type="project" value="UniProtKB-KW"/>
</dbReference>
<evidence type="ECO:0008006" key="10">
    <source>
        <dbReference type="Google" id="ProtNLM"/>
    </source>
</evidence>
<keyword evidence="3" id="KW-0963">Cytoplasm</keyword>
<feature type="compositionally biased region" description="Basic and acidic residues" evidence="8">
    <location>
        <begin position="256"/>
        <end position="270"/>
    </location>
</feature>
<dbReference type="GO" id="GO:0140662">
    <property type="term" value="F:ATP-dependent protein folding chaperone"/>
    <property type="evidence" value="ECO:0007669"/>
    <property type="project" value="InterPro"/>
</dbReference>
<dbReference type="InterPro" id="IPR001404">
    <property type="entry name" value="Hsp90_fam"/>
</dbReference>
<dbReference type="InterPro" id="IPR037196">
    <property type="entry name" value="HSP90_C"/>
</dbReference>
<dbReference type="Gene3D" id="3.30.230.80">
    <property type="match status" value="1"/>
</dbReference>
<evidence type="ECO:0000256" key="5">
    <source>
        <dbReference type="ARBA" id="ARBA00022840"/>
    </source>
</evidence>
<dbReference type="InterPro" id="IPR036890">
    <property type="entry name" value="HATPase_C_sf"/>
</dbReference>
<evidence type="ECO:0000256" key="4">
    <source>
        <dbReference type="ARBA" id="ARBA00022741"/>
    </source>
</evidence>
<evidence type="ECO:0000256" key="8">
    <source>
        <dbReference type="SAM" id="MobiDB-lite"/>
    </source>
</evidence>
<dbReference type="FunFam" id="1.20.120.790:FF:000001">
    <property type="entry name" value="Heat shock protein 90 alpha"/>
    <property type="match status" value="1"/>
</dbReference>
<organism evidence="9">
    <name type="scientific">Cryptomonas curvata</name>
    <dbReference type="NCBI Taxonomy" id="233186"/>
    <lineage>
        <taxon>Eukaryota</taxon>
        <taxon>Cryptophyceae</taxon>
        <taxon>Cryptomonadales</taxon>
        <taxon>Cryptomonadaceae</taxon>
        <taxon>Cryptomonas</taxon>
    </lineage>
</organism>
<dbReference type="PIRSF" id="PIRSF002583">
    <property type="entry name" value="Hsp90"/>
    <property type="match status" value="1"/>
</dbReference>
<name>A0A7S0MP16_9CRYP</name>
<dbReference type="InterPro" id="IPR020568">
    <property type="entry name" value="Ribosomal_Su5_D2-typ_SF"/>
</dbReference>
<dbReference type="Gene3D" id="3.30.565.10">
    <property type="entry name" value="Histidine kinase-like ATPase, C-terminal domain"/>
    <property type="match status" value="1"/>
</dbReference>
<dbReference type="Pfam" id="PF00183">
    <property type="entry name" value="HSP90"/>
    <property type="match status" value="1"/>
</dbReference>
<dbReference type="GO" id="GO:0051082">
    <property type="term" value="F:unfolded protein binding"/>
    <property type="evidence" value="ECO:0007669"/>
    <property type="project" value="InterPro"/>
</dbReference>
<feature type="region of interest" description="Disordered" evidence="8">
    <location>
        <begin position="243"/>
        <end position="285"/>
    </location>
</feature>